<reference evidence="1" key="1">
    <citation type="submission" date="2020-07" db="EMBL/GenBank/DDBJ databases">
        <title>Huge and variable diversity of episymbiotic CPR bacteria and DPANN archaea in groundwater ecosystems.</title>
        <authorList>
            <person name="He C.Y."/>
            <person name="Keren R."/>
            <person name="Whittaker M."/>
            <person name="Farag I.F."/>
            <person name="Doudna J."/>
            <person name="Cate J.H.D."/>
            <person name="Banfield J.F."/>
        </authorList>
    </citation>
    <scope>NUCLEOTIDE SEQUENCE</scope>
    <source>
        <strain evidence="1">NC_groundwater_1520_Pr4_B-0.1um_53_5</strain>
    </source>
</reference>
<dbReference type="EMBL" id="JACQXR010000069">
    <property type="protein sequence ID" value="MBI4726667.1"/>
    <property type="molecule type" value="Genomic_DNA"/>
</dbReference>
<name>A0A933I8Q9_UNCT6</name>
<sequence length="413" mass="45792">MVYSRGDSIAYQKSWTDGYSWTKDIGIGVGNYPCLAKDSKGGLCAAWLDGNIRYARKTSPWIPGFSLPVMNASAPAMTLGKGDTVFLAFIQYNWLPQDVGTLICLRFPSDKFDSAHVTVDTLYNASGSPTITVDSKNSVHIAWRYNDDIYWTQRNANGTWKAAANISYSSGVVSQNPSLAYYGDVHLVWQEGNDIYHNKGNWSLQLAVKAKIIVKQFSWQGAENVSNNPGTASVNPVFDGNYVAWSEVMSSGDTEAYMSLYKDFVWQPAKNYSNNPTQPSAYPQIAYRQNVDGNKMTTVWTEGTGPLYSLIARDSAGAVTPKLAADVGGTEPSIYTIERDGYLVYGQTKSKTSVITVDYDSTALEYYLPTLDREQKQTLKMSLYQEYADKADHVYQVWVDQVSLGAVKVPSSW</sequence>
<dbReference type="Proteomes" id="UP000736328">
    <property type="component" value="Unassembled WGS sequence"/>
</dbReference>
<gene>
    <name evidence="1" type="ORF">HY768_05515</name>
</gene>
<evidence type="ECO:0000313" key="2">
    <source>
        <dbReference type="Proteomes" id="UP000736328"/>
    </source>
</evidence>
<comment type="caution">
    <text evidence="1">The sequence shown here is derived from an EMBL/GenBank/DDBJ whole genome shotgun (WGS) entry which is preliminary data.</text>
</comment>
<dbReference type="AlphaFoldDB" id="A0A933I8Q9"/>
<accession>A0A933I8Q9</accession>
<protein>
    <submittedName>
        <fullName evidence="1">Uncharacterized protein</fullName>
    </submittedName>
</protein>
<proteinExistence type="predicted"/>
<organism evidence="1 2">
    <name type="scientific">candidate division TA06 bacterium</name>
    <dbReference type="NCBI Taxonomy" id="2250710"/>
    <lineage>
        <taxon>Bacteria</taxon>
        <taxon>Bacteria division TA06</taxon>
    </lineage>
</organism>
<evidence type="ECO:0000313" key="1">
    <source>
        <dbReference type="EMBL" id="MBI4726667.1"/>
    </source>
</evidence>